<keyword evidence="3" id="KW-1185">Reference proteome</keyword>
<dbReference type="Pfam" id="PF06985">
    <property type="entry name" value="HET"/>
    <property type="match status" value="1"/>
</dbReference>
<dbReference type="AlphaFoldDB" id="A0A6A6SZR3"/>
<reference evidence="2" key="1">
    <citation type="journal article" date="2020" name="Stud. Mycol.">
        <title>101 Dothideomycetes genomes: a test case for predicting lifestyles and emergence of pathogens.</title>
        <authorList>
            <person name="Haridas S."/>
            <person name="Albert R."/>
            <person name="Binder M."/>
            <person name="Bloem J."/>
            <person name="Labutti K."/>
            <person name="Salamov A."/>
            <person name="Andreopoulos B."/>
            <person name="Baker S."/>
            <person name="Barry K."/>
            <person name="Bills G."/>
            <person name="Bluhm B."/>
            <person name="Cannon C."/>
            <person name="Castanera R."/>
            <person name="Culley D."/>
            <person name="Daum C."/>
            <person name="Ezra D."/>
            <person name="Gonzalez J."/>
            <person name="Henrissat B."/>
            <person name="Kuo A."/>
            <person name="Liang C."/>
            <person name="Lipzen A."/>
            <person name="Lutzoni F."/>
            <person name="Magnuson J."/>
            <person name="Mondo S."/>
            <person name="Nolan M."/>
            <person name="Ohm R."/>
            <person name="Pangilinan J."/>
            <person name="Park H.-J."/>
            <person name="Ramirez L."/>
            <person name="Alfaro M."/>
            <person name="Sun H."/>
            <person name="Tritt A."/>
            <person name="Yoshinaga Y."/>
            <person name="Zwiers L.-H."/>
            <person name="Turgeon B."/>
            <person name="Goodwin S."/>
            <person name="Spatafora J."/>
            <person name="Crous P."/>
            <person name="Grigoriev I."/>
        </authorList>
    </citation>
    <scope>NUCLEOTIDE SEQUENCE</scope>
    <source>
        <strain evidence="2">CBS 122681</strain>
    </source>
</reference>
<evidence type="ECO:0000313" key="2">
    <source>
        <dbReference type="EMBL" id="KAF2652103.1"/>
    </source>
</evidence>
<dbReference type="InterPro" id="IPR010730">
    <property type="entry name" value="HET"/>
</dbReference>
<evidence type="ECO:0000313" key="3">
    <source>
        <dbReference type="Proteomes" id="UP000799324"/>
    </source>
</evidence>
<dbReference type="PANTHER" id="PTHR10622">
    <property type="entry name" value="HET DOMAIN-CONTAINING PROTEIN"/>
    <property type="match status" value="1"/>
</dbReference>
<gene>
    <name evidence="2" type="ORF">K491DRAFT_605544</name>
</gene>
<organism evidence="2 3">
    <name type="scientific">Lophiostoma macrostomum CBS 122681</name>
    <dbReference type="NCBI Taxonomy" id="1314788"/>
    <lineage>
        <taxon>Eukaryota</taxon>
        <taxon>Fungi</taxon>
        <taxon>Dikarya</taxon>
        <taxon>Ascomycota</taxon>
        <taxon>Pezizomycotina</taxon>
        <taxon>Dothideomycetes</taxon>
        <taxon>Pleosporomycetidae</taxon>
        <taxon>Pleosporales</taxon>
        <taxon>Lophiostomataceae</taxon>
        <taxon>Lophiostoma</taxon>
    </lineage>
</organism>
<dbReference type="OrthoDB" id="674604at2759"/>
<evidence type="ECO:0000259" key="1">
    <source>
        <dbReference type="Pfam" id="PF06985"/>
    </source>
</evidence>
<accession>A0A6A6SZR3</accession>
<feature type="domain" description="Heterokaryon incompatibility" evidence="1">
    <location>
        <begin position="27"/>
        <end position="96"/>
    </location>
</feature>
<name>A0A6A6SZR3_9PLEO</name>
<proteinExistence type="predicted"/>
<sequence length="100" mass="11814">MRLLESSSKAELSWTKDFITDDDLPPYAILSHTWEEDQEVTYEDMLAYKGNRKNGYQKILFCAHQAHRDGLNYFWVDTCCINKSSSAELLEVINSMFFWY</sequence>
<dbReference type="PANTHER" id="PTHR10622:SF11">
    <property type="entry name" value="HET-DOMAIN-CONTAINING PROTEIN"/>
    <property type="match status" value="1"/>
</dbReference>
<protein>
    <submittedName>
        <fullName evidence="2">HET-domain-containing protein</fullName>
    </submittedName>
</protein>
<dbReference type="Proteomes" id="UP000799324">
    <property type="component" value="Unassembled WGS sequence"/>
</dbReference>
<dbReference type="EMBL" id="MU004409">
    <property type="protein sequence ID" value="KAF2652103.1"/>
    <property type="molecule type" value="Genomic_DNA"/>
</dbReference>